<name>A0A4P2VEY5_9ARCH</name>
<evidence type="ECO:0000313" key="1">
    <source>
        <dbReference type="EMBL" id="BBE42964.1"/>
    </source>
</evidence>
<evidence type="ECO:0000313" key="2">
    <source>
        <dbReference type="Proteomes" id="UP000509448"/>
    </source>
</evidence>
<reference evidence="1 2" key="1">
    <citation type="journal article" date="2019" name="ISME J.">
        <title>Isolation and characterization of a thermophilic sulfur- and iron-reducing thaumarchaeote from a terrestrial acidic hot spring.</title>
        <authorList>
            <person name="Kato S."/>
            <person name="Itoh T."/>
            <person name="Yuki M."/>
            <person name="Nagamori M."/>
            <person name="Ohnishi M."/>
            <person name="Uematsu K."/>
            <person name="Suzuki K."/>
            <person name="Takashina T."/>
            <person name="Ohkuma M."/>
        </authorList>
    </citation>
    <scope>NUCLEOTIDE SEQUENCE [LARGE SCALE GENOMIC DNA]</scope>
    <source>
        <strain evidence="1 2">NAS-02</strain>
    </source>
</reference>
<sequence length="41" mass="4302">MLVEGNLRPLSFIVDHNGVAPANCMVSTKGGNAQNPSTYPT</sequence>
<dbReference type="AlphaFoldDB" id="A0A4P2VEY5"/>
<accession>A0A4P2VEY5</accession>
<protein>
    <submittedName>
        <fullName evidence="1">Uncharacterized protein</fullName>
    </submittedName>
</protein>
<dbReference type="KEGG" id="ccai:NAS2_1587"/>
<dbReference type="RefSeq" id="WP_269473725.1">
    <property type="nucleotide sequence ID" value="NZ_AP018732.1"/>
</dbReference>
<dbReference type="Proteomes" id="UP000509448">
    <property type="component" value="Chromosome"/>
</dbReference>
<dbReference type="EMBL" id="AP018732">
    <property type="protein sequence ID" value="BBE42964.1"/>
    <property type="molecule type" value="Genomic_DNA"/>
</dbReference>
<dbReference type="GeneID" id="77169643"/>
<keyword evidence="2" id="KW-1185">Reference proteome</keyword>
<organism evidence="1 2">
    <name type="scientific">Conexivisphaera calida</name>
    <dbReference type="NCBI Taxonomy" id="1874277"/>
    <lineage>
        <taxon>Archaea</taxon>
        <taxon>Nitrososphaerota</taxon>
        <taxon>Conexivisphaeria</taxon>
        <taxon>Conexivisphaerales</taxon>
        <taxon>Conexivisphaeraceae</taxon>
        <taxon>Conexivisphaera</taxon>
    </lineage>
</organism>
<proteinExistence type="predicted"/>
<gene>
    <name evidence="1" type="ORF">NAS2_1587</name>
</gene>